<reference evidence="3" key="1">
    <citation type="submission" date="2018-06" db="EMBL/GenBank/DDBJ databases">
        <authorList>
            <person name="Zhirakovskaya E."/>
        </authorList>
    </citation>
    <scope>NUCLEOTIDE SEQUENCE</scope>
</reference>
<dbReference type="PANTHER" id="PTHR16026:SF0">
    <property type="entry name" value="CARTILAGE ACIDIC PROTEIN 1"/>
    <property type="match status" value="1"/>
</dbReference>
<dbReference type="AlphaFoldDB" id="A0A3B0TVH5"/>
<keyword evidence="1" id="KW-0732">Signal</keyword>
<feature type="domain" description="ASPIC/UnbV" evidence="2">
    <location>
        <begin position="497"/>
        <end position="563"/>
    </location>
</feature>
<dbReference type="InterPro" id="IPR027039">
    <property type="entry name" value="Crtac1"/>
</dbReference>
<dbReference type="SUPFAM" id="SSF69318">
    <property type="entry name" value="Integrin alpha N-terminal domain"/>
    <property type="match status" value="1"/>
</dbReference>
<protein>
    <submittedName>
        <fullName evidence="3">ASPIC/UnbV domain protein</fullName>
    </submittedName>
</protein>
<accession>A0A3B0TVH5</accession>
<dbReference type="Pfam" id="PF13517">
    <property type="entry name" value="FG-GAP_3"/>
    <property type="match status" value="2"/>
</dbReference>
<gene>
    <name evidence="3" type="ORF">MNBD_BACTEROID01-789</name>
</gene>
<dbReference type="PROSITE" id="PS51257">
    <property type="entry name" value="PROKAR_LIPOPROTEIN"/>
    <property type="match status" value="1"/>
</dbReference>
<dbReference type="InterPro" id="IPR011519">
    <property type="entry name" value="UnbV_ASPIC"/>
</dbReference>
<dbReference type="Pfam" id="PF07593">
    <property type="entry name" value="UnbV_ASPIC"/>
    <property type="match status" value="1"/>
</dbReference>
<dbReference type="PANTHER" id="PTHR16026">
    <property type="entry name" value="CARTILAGE ACIDIC PROTEIN 1"/>
    <property type="match status" value="1"/>
</dbReference>
<dbReference type="Gene3D" id="2.130.10.130">
    <property type="entry name" value="Integrin alpha, N-terminal"/>
    <property type="match status" value="1"/>
</dbReference>
<dbReference type="InterPro" id="IPR028994">
    <property type="entry name" value="Integrin_alpha_N"/>
</dbReference>
<dbReference type="EMBL" id="UOEP01000073">
    <property type="protein sequence ID" value="VAW17397.1"/>
    <property type="molecule type" value="Genomic_DNA"/>
</dbReference>
<name>A0A3B0TVH5_9ZZZZ</name>
<evidence type="ECO:0000256" key="1">
    <source>
        <dbReference type="ARBA" id="ARBA00022729"/>
    </source>
</evidence>
<evidence type="ECO:0000313" key="3">
    <source>
        <dbReference type="EMBL" id="VAW17397.1"/>
    </source>
</evidence>
<proteinExistence type="predicted"/>
<sequence length="573" mass="62908">MTNILKNAFAKSSPYFKLIILILAITMFACQSKNKSSSSTTKQPELTLPPANDDYFQEIIKSSGINFTHTIGDDHLSNLVESVGGGAAFLDYDQDGYLDLYLSNGNFTEGLSLNSEGHPPVKTSENRLFRNLGNGTFSDATKKARVGDRGYGMGITVGDFDNDGYPDIYVSNYGTNTLYHNNGNGTFSDVTKKAGVGGNECSVGAVWLDYDNDGFLDLYVGNYIEFDPKYNYYYAPDGFPGPMAYDGQPDILYHNQGDGTFEDVTKAMGLFNKDGRAMGVGAADYDNDGFIDIFVSNDHMVNYLYHNEQGKKFVDRGIMSGVAFNQVGESTISMSVDFADYNNDGLIDLFVSDDVYCSLYKNEGNGVFSEMSYNAGIAVACGQFVGWASSFLDYDNDGDLDLFKVNGELKHLYGQEDQLFDNNGAGKFIDVSIERGSYFKEELVGRGACFGDYDNDGDIDAYIVNLNGPGSLLRNNKGNRNNWISLLLIGDESNRDGIGARVTVVSGDIKQFTQKKSSSGYLSQNDPRLHFGLGNNKMVDSIEIIWPSGKTQVLENLKAGQFITIKESEIVHP</sequence>
<dbReference type="InterPro" id="IPR013517">
    <property type="entry name" value="FG-GAP"/>
</dbReference>
<organism evidence="3">
    <name type="scientific">hydrothermal vent metagenome</name>
    <dbReference type="NCBI Taxonomy" id="652676"/>
    <lineage>
        <taxon>unclassified sequences</taxon>
        <taxon>metagenomes</taxon>
        <taxon>ecological metagenomes</taxon>
    </lineage>
</organism>
<evidence type="ECO:0000259" key="2">
    <source>
        <dbReference type="Pfam" id="PF07593"/>
    </source>
</evidence>